<evidence type="ECO:0000256" key="10">
    <source>
        <dbReference type="ARBA" id="ARBA00022605"/>
    </source>
</evidence>
<dbReference type="InterPro" id="IPR045865">
    <property type="entry name" value="ACT-like_dom_sf"/>
</dbReference>
<feature type="domain" description="Chorismate mutase" evidence="20">
    <location>
        <begin position="1"/>
        <end position="88"/>
    </location>
</feature>
<evidence type="ECO:0000256" key="12">
    <source>
        <dbReference type="ARBA" id="ARBA00023222"/>
    </source>
</evidence>
<dbReference type="Pfam" id="PF01817">
    <property type="entry name" value="CM_2"/>
    <property type="match status" value="1"/>
</dbReference>
<dbReference type="InterPro" id="IPR036979">
    <property type="entry name" value="CM_dom_sf"/>
</dbReference>
<dbReference type="NCBIfam" id="NF008865">
    <property type="entry name" value="PRK11898.1"/>
    <property type="match status" value="1"/>
</dbReference>
<evidence type="ECO:0000256" key="5">
    <source>
        <dbReference type="ARBA" id="ARBA00004817"/>
    </source>
</evidence>
<dbReference type="RefSeq" id="WP_075727139.1">
    <property type="nucleotide sequence ID" value="NZ_LTDM01000032.1"/>
</dbReference>
<evidence type="ECO:0000256" key="15">
    <source>
        <dbReference type="ARBA" id="ARBA00023268"/>
    </source>
</evidence>
<evidence type="ECO:0000256" key="19">
    <source>
        <dbReference type="PIRSR" id="PIRSR001500-2"/>
    </source>
</evidence>
<dbReference type="PROSITE" id="PS51168">
    <property type="entry name" value="CHORISMATE_MUT_2"/>
    <property type="match status" value="1"/>
</dbReference>
<dbReference type="InterPro" id="IPR011279">
    <property type="entry name" value="Chorismate_mutase_GmP"/>
</dbReference>
<evidence type="ECO:0000256" key="3">
    <source>
        <dbReference type="ARBA" id="ARBA00004496"/>
    </source>
</evidence>
<dbReference type="PANTHER" id="PTHR21022">
    <property type="entry name" value="PREPHENATE DEHYDRATASE P PROTEIN"/>
    <property type="match status" value="1"/>
</dbReference>
<comment type="function">
    <text evidence="2">Catalyzes the Claisen rearrangement of chorismate to prephenate and the decarboxylation/dehydration of prephenate to phenylpyruvate.</text>
</comment>
<dbReference type="Gene3D" id="3.40.190.10">
    <property type="entry name" value="Periplasmic binding protein-like II"/>
    <property type="match status" value="2"/>
</dbReference>
<dbReference type="CDD" id="cd04905">
    <property type="entry name" value="ACT_CM-PDT"/>
    <property type="match status" value="1"/>
</dbReference>
<protein>
    <recommendedName>
        <fullName evidence="7">Bifunctional chorismate mutase/prephenate dehydratase</fullName>
        <ecNumber evidence="6">4.2.1.51</ecNumber>
    </recommendedName>
    <alternativeName>
        <fullName evidence="17">Chorismate mutase-prephenate dehydratase</fullName>
    </alternativeName>
    <alternativeName>
        <fullName evidence="8">Prephenate dehydratase</fullName>
    </alternativeName>
    <alternativeName>
        <fullName evidence="16">p-protein</fullName>
    </alternativeName>
</protein>
<proteinExistence type="predicted"/>
<feature type="site" description="Essential for prephenate dehydratase activity" evidence="19">
    <location>
        <position position="265"/>
    </location>
</feature>
<reference evidence="23 24" key="1">
    <citation type="submission" date="2016-02" db="EMBL/GenBank/DDBJ databases">
        <title>Genome sequence of Tissierella creatinophila DSM 6911.</title>
        <authorList>
            <person name="Poehlein A."/>
            <person name="Daniel R."/>
        </authorList>
    </citation>
    <scope>NUCLEOTIDE SEQUENCE [LARGE SCALE GENOMIC DNA]</scope>
    <source>
        <strain evidence="23 24">DSM 6911</strain>
    </source>
</reference>
<dbReference type="InterPro" id="IPR002912">
    <property type="entry name" value="ACT_dom"/>
</dbReference>
<dbReference type="GO" id="GO:0005737">
    <property type="term" value="C:cytoplasm"/>
    <property type="evidence" value="ECO:0007669"/>
    <property type="project" value="UniProtKB-SubCell"/>
</dbReference>
<evidence type="ECO:0000259" key="21">
    <source>
        <dbReference type="PROSITE" id="PS51171"/>
    </source>
</evidence>
<organism evidence="23 24">
    <name type="scientific">Tissierella creatinophila DSM 6911</name>
    <dbReference type="NCBI Taxonomy" id="1123403"/>
    <lineage>
        <taxon>Bacteria</taxon>
        <taxon>Bacillati</taxon>
        <taxon>Bacillota</taxon>
        <taxon>Tissierellia</taxon>
        <taxon>Tissierellales</taxon>
        <taxon>Tissierellaceae</taxon>
        <taxon>Tissierella</taxon>
    </lineage>
</organism>
<dbReference type="SUPFAM" id="SSF48600">
    <property type="entry name" value="Chorismate mutase II"/>
    <property type="match status" value="1"/>
</dbReference>
<evidence type="ECO:0000256" key="16">
    <source>
        <dbReference type="ARBA" id="ARBA00031175"/>
    </source>
</evidence>
<dbReference type="Gene3D" id="1.20.59.10">
    <property type="entry name" value="Chorismate mutase"/>
    <property type="match status" value="1"/>
</dbReference>
<dbReference type="EC" id="4.2.1.51" evidence="6"/>
<evidence type="ECO:0000256" key="6">
    <source>
        <dbReference type="ARBA" id="ARBA00013147"/>
    </source>
</evidence>
<dbReference type="EMBL" id="LTDM01000032">
    <property type="protein sequence ID" value="OLS02349.1"/>
    <property type="molecule type" value="Genomic_DNA"/>
</dbReference>
<evidence type="ECO:0000256" key="7">
    <source>
        <dbReference type="ARBA" id="ARBA00014401"/>
    </source>
</evidence>
<dbReference type="Gene3D" id="3.30.70.260">
    <property type="match status" value="1"/>
</dbReference>
<comment type="subcellular location">
    <subcellularLocation>
        <location evidence="3">Cytoplasm</location>
    </subcellularLocation>
</comment>
<dbReference type="PANTHER" id="PTHR21022:SF19">
    <property type="entry name" value="PREPHENATE DEHYDRATASE-RELATED"/>
    <property type="match status" value="1"/>
</dbReference>
<dbReference type="UniPathway" id="UPA00120">
    <property type="reaction ID" value="UER00203"/>
</dbReference>
<comment type="caution">
    <text evidence="23">The sequence shown here is derived from an EMBL/GenBank/DDBJ whole genome shotgun (WGS) entry which is preliminary data.</text>
</comment>
<evidence type="ECO:0000259" key="20">
    <source>
        <dbReference type="PROSITE" id="PS51168"/>
    </source>
</evidence>
<dbReference type="UniPathway" id="UPA00121">
    <property type="reaction ID" value="UER00345"/>
</dbReference>
<gene>
    <name evidence="23" type="primary">pheA</name>
    <name evidence="23" type="ORF">TICRE_17360</name>
</gene>
<dbReference type="Pfam" id="PF01842">
    <property type="entry name" value="ACT"/>
    <property type="match status" value="1"/>
</dbReference>
<evidence type="ECO:0000313" key="24">
    <source>
        <dbReference type="Proteomes" id="UP000186112"/>
    </source>
</evidence>
<dbReference type="GO" id="GO:0004664">
    <property type="term" value="F:prephenate dehydratase activity"/>
    <property type="evidence" value="ECO:0007669"/>
    <property type="project" value="UniProtKB-EC"/>
</dbReference>
<dbReference type="CDD" id="cd13631">
    <property type="entry name" value="PBP2_Ct-PDT_like"/>
    <property type="match status" value="1"/>
</dbReference>
<evidence type="ECO:0000313" key="23">
    <source>
        <dbReference type="EMBL" id="OLS02349.1"/>
    </source>
</evidence>
<comment type="pathway">
    <text evidence="4">Amino-acid biosynthesis; L-phenylalanine biosynthesis; phenylpyruvate from prephenate: step 1/1.</text>
</comment>
<keyword evidence="10" id="KW-0028">Amino-acid biosynthesis</keyword>
<evidence type="ECO:0000256" key="4">
    <source>
        <dbReference type="ARBA" id="ARBA00004741"/>
    </source>
</evidence>
<dbReference type="SUPFAM" id="SSF53850">
    <property type="entry name" value="Periplasmic binding protein-like II"/>
    <property type="match status" value="1"/>
</dbReference>
<comment type="catalytic activity">
    <reaction evidence="1">
        <text>chorismate = prephenate</text>
        <dbReference type="Rhea" id="RHEA:13897"/>
        <dbReference type="ChEBI" id="CHEBI:29748"/>
        <dbReference type="ChEBI" id="CHEBI:29934"/>
        <dbReference type="EC" id="5.4.99.5"/>
    </reaction>
</comment>
<dbReference type="Pfam" id="PF00800">
    <property type="entry name" value="PDT"/>
    <property type="match status" value="1"/>
</dbReference>
<dbReference type="Proteomes" id="UP000186112">
    <property type="component" value="Unassembled WGS sequence"/>
</dbReference>
<comment type="pathway">
    <text evidence="5">Metabolic intermediate biosynthesis; prephenate biosynthesis; prephenate from chorismate: step 1/1.</text>
</comment>
<dbReference type="PROSITE" id="PS51671">
    <property type="entry name" value="ACT"/>
    <property type="match status" value="1"/>
</dbReference>
<keyword evidence="14" id="KW-0456">Lyase</keyword>
<keyword evidence="12" id="KW-0584">Phenylalanine biosynthesis</keyword>
<name>A0A1U7M556_TISCR</name>
<dbReference type="PROSITE" id="PS51171">
    <property type="entry name" value="PREPHENATE_DEHYDR_3"/>
    <property type="match status" value="1"/>
</dbReference>
<evidence type="ECO:0000256" key="14">
    <source>
        <dbReference type="ARBA" id="ARBA00023239"/>
    </source>
</evidence>
<evidence type="ECO:0000256" key="17">
    <source>
        <dbReference type="ARBA" id="ARBA00031520"/>
    </source>
</evidence>
<evidence type="ECO:0000256" key="2">
    <source>
        <dbReference type="ARBA" id="ARBA00002364"/>
    </source>
</evidence>
<keyword evidence="9" id="KW-0963">Cytoplasm</keyword>
<evidence type="ECO:0000256" key="18">
    <source>
        <dbReference type="ARBA" id="ARBA00047848"/>
    </source>
</evidence>
<dbReference type="GO" id="GO:0046417">
    <property type="term" value="P:chorismate metabolic process"/>
    <property type="evidence" value="ECO:0007669"/>
    <property type="project" value="InterPro"/>
</dbReference>
<dbReference type="FunFam" id="3.40.190.10:FF:000034">
    <property type="entry name" value="Chorismate mutase/prephenate dehydratase"/>
    <property type="match status" value="1"/>
</dbReference>
<evidence type="ECO:0000256" key="1">
    <source>
        <dbReference type="ARBA" id="ARBA00000824"/>
    </source>
</evidence>
<sequence length="362" mass="41446">MTDLKELRGKIDDIDRKIVELFQERMEIVSGVAKYKKEKGLPVLNSIREGELIEKNINYLKNKELTPYLKEFYIKLMDLSKDYQRLQIDKAKEGINVCFQGTTGSYSQEALFEYFGSDATSYPVKEFEDVFKKLKDDNISYGVLPIENSSTGAINEVYDLLRKYGLYIVGNMTLKINHNLMAIEGAKLEDIKTVYSHPQAFKQCSEFLKDKGLELIGYHNTAVSAELVSEKKDKTMAAIGSKKAAEVNNLKIIKNNINNDDSNYTRFIIIGKTLETSDINDAISIVFSSPNKVGALYDSLGIFKKNNLNMIRIESRPVVGKPWEYFFYIDFEGDINNEHVKEAIDYIQNNSSYFKFLGNYKK</sequence>
<dbReference type="GO" id="GO:0009094">
    <property type="term" value="P:L-phenylalanine biosynthetic process"/>
    <property type="evidence" value="ECO:0007669"/>
    <property type="project" value="UniProtKB-UniPathway"/>
</dbReference>
<evidence type="ECO:0000256" key="11">
    <source>
        <dbReference type="ARBA" id="ARBA00023141"/>
    </source>
</evidence>
<dbReference type="PIRSF" id="PIRSF001500">
    <property type="entry name" value="Chor_mut_pdt_Ppr"/>
    <property type="match status" value="1"/>
</dbReference>
<evidence type="ECO:0000256" key="8">
    <source>
        <dbReference type="ARBA" id="ARBA00021872"/>
    </source>
</evidence>
<dbReference type="InterPro" id="IPR001086">
    <property type="entry name" value="Preph_deHydtase"/>
</dbReference>
<feature type="domain" description="Prephenate dehydratase" evidence="21">
    <location>
        <begin position="96"/>
        <end position="272"/>
    </location>
</feature>
<dbReference type="OrthoDB" id="9802281at2"/>
<dbReference type="SUPFAM" id="SSF55021">
    <property type="entry name" value="ACT-like"/>
    <property type="match status" value="1"/>
</dbReference>
<evidence type="ECO:0000256" key="13">
    <source>
        <dbReference type="ARBA" id="ARBA00023235"/>
    </source>
</evidence>
<keyword evidence="11" id="KW-0057">Aromatic amino acid biosynthesis</keyword>
<dbReference type="SMART" id="SM00830">
    <property type="entry name" value="CM_2"/>
    <property type="match status" value="1"/>
</dbReference>
<evidence type="ECO:0000259" key="22">
    <source>
        <dbReference type="PROSITE" id="PS51671"/>
    </source>
</evidence>
<dbReference type="NCBIfam" id="TIGR01805">
    <property type="entry name" value="CM_mono_grmpos"/>
    <property type="match status" value="1"/>
</dbReference>
<evidence type="ECO:0000256" key="9">
    <source>
        <dbReference type="ARBA" id="ARBA00022490"/>
    </source>
</evidence>
<keyword evidence="24" id="KW-1185">Reference proteome</keyword>
<accession>A0A1U7M556</accession>
<keyword evidence="15" id="KW-0511">Multifunctional enzyme</keyword>
<comment type="catalytic activity">
    <reaction evidence="18">
        <text>prephenate + H(+) = 3-phenylpyruvate + CO2 + H2O</text>
        <dbReference type="Rhea" id="RHEA:21648"/>
        <dbReference type="ChEBI" id="CHEBI:15377"/>
        <dbReference type="ChEBI" id="CHEBI:15378"/>
        <dbReference type="ChEBI" id="CHEBI:16526"/>
        <dbReference type="ChEBI" id="CHEBI:18005"/>
        <dbReference type="ChEBI" id="CHEBI:29934"/>
        <dbReference type="EC" id="4.2.1.51"/>
    </reaction>
</comment>
<feature type="domain" description="ACT" evidence="22">
    <location>
        <begin position="284"/>
        <end position="362"/>
    </location>
</feature>
<dbReference type="InterPro" id="IPR002701">
    <property type="entry name" value="CM_II_prokaryot"/>
</dbReference>
<keyword evidence="13" id="KW-0413">Isomerase</keyword>
<dbReference type="InterPro" id="IPR036263">
    <property type="entry name" value="Chorismate_II_sf"/>
</dbReference>
<dbReference type="GO" id="GO:0004106">
    <property type="term" value="F:chorismate mutase activity"/>
    <property type="evidence" value="ECO:0007669"/>
    <property type="project" value="UniProtKB-EC"/>
</dbReference>
<dbReference type="AlphaFoldDB" id="A0A1U7M556"/>
<dbReference type="InterPro" id="IPR008242">
    <property type="entry name" value="Chor_mutase/pphenate_deHydtase"/>
</dbReference>